<protein>
    <recommendedName>
        <fullName evidence="1">CAAX prenyl protease 2/Lysostaphin resistance protein A-like domain-containing protein</fullName>
    </recommendedName>
</protein>
<gene>
    <name evidence="2" type="ORF">CROST_040330</name>
</gene>
<keyword evidence="3" id="KW-1185">Reference proteome</keyword>
<dbReference type="GO" id="GO:0080120">
    <property type="term" value="P:CAAX-box protein maturation"/>
    <property type="evidence" value="ECO:0007669"/>
    <property type="project" value="UniProtKB-ARBA"/>
</dbReference>
<name>A0A1S8KXN6_9CLOT</name>
<dbReference type="AlphaFoldDB" id="A0A1S8KXN6"/>
<dbReference type="EMBL" id="CP096983">
    <property type="protein sequence ID" value="URZ13281.1"/>
    <property type="molecule type" value="Genomic_DNA"/>
</dbReference>
<dbReference type="RefSeq" id="WP_077833964.1">
    <property type="nucleotide sequence ID" value="NZ_CP096983.1"/>
</dbReference>
<organism evidence="2 3">
    <name type="scientific">Clostridium felsineum</name>
    <dbReference type="NCBI Taxonomy" id="36839"/>
    <lineage>
        <taxon>Bacteria</taxon>
        <taxon>Bacillati</taxon>
        <taxon>Bacillota</taxon>
        <taxon>Clostridia</taxon>
        <taxon>Eubacteriales</taxon>
        <taxon>Clostridiaceae</taxon>
        <taxon>Clostridium</taxon>
    </lineage>
</organism>
<dbReference type="PANTHER" id="PTHR35797:SF1">
    <property type="entry name" value="PROTEASE"/>
    <property type="match status" value="1"/>
</dbReference>
<evidence type="ECO:0000313" key="2">
    <source>
        <dbReference type="EMBL" id="URZ13281.1"/>
    </source>
</evidence>
<dbReference type="Pfam" id="PF02517">
    <property type="entry name" value="Rce1-like"/>
    <property type="match status" value="1"/>
</dbReference>
<dbReference type="Proteomes" id="UP000190951">
    <property type="component" value="Chromosome"/>
</dbReference>
<dbReference type="InterPro" id="IPR042150">
    <property type="entry name" value="MmRce1-like"/>
</dbReference>
<sequence>MRNKKSQNYIMLFLILAFGLPLICIILIRSFNVFKLGIFNFTLYGIEAATPSIAALLTIAILDNYIDLKLFLKKCYIHNIKFQYLLIAIIFPLTLITLTKITSLIFVKTSFITAVTSKKLIISLWSLISEEIGWRGFLQEKLSKNYSPLKTSIIVGIVWSLWHYHFFLLSTISAPIILFVIGCMTDSICYYWITVKSKNNIIPASIWHCIENLCFYLFTITPEYSKGNLEPYSIYIIYSIVMAIIINHKNLHETKLI</sequence>
<dbReference type="PANTHER" id="PTHR35797">
    <property type="entry name" value="PROTEASE-RELATED"/>
    <property type="match status" value="1"/>
</dbReference>
<feature type="domain" description="CAAX prenyl protease 2/Lysostaphin resistance protein A-like" evidence="1">
    <location>
        <begin position="120"/>
        <end position="213"/>
    </location>
</feature>
<reference evidence="2 3" key="1">
    <citation type="submission" date="2022-04" db="EMBL/GenBank/DDBJ databases">
        <title>Genome sequence of C. roseum typestrain.</title>
        <authorList>
            <person name="Poehlein A."/>
            <person name="Schoch T."/>
            <person name="Duerre P."/>
            <person name="Daniel R."/>
        </authorList>
    </citation>
    <scope>NUCLEOTIDE SEQUENCE [LARGE SCALE GENOMIC DNA]</scope>
    <source>
        <strain evidence="2 3">DSM 7320</strain>
    </source>
</reference>
<dbReference type="STRING" id="84029.CROST_42910"/>
<accession>A0A1S8KXN6</accession>
<evidence type="ECO:0000259" key="1">
    <source>
        <dbReference type="Pfam" id="PF02517"/>
    </source>
</evidence>
<dbReference type="InterPro" id="IPR003675">
    <property type="entry name" value="Rce1/LyrA-like_dom"/>
</dbReference>
<dbReference type="KEGG" id="crw:CROST_040330"/>
<proteinExistence type="predicted"/>
<dbReference type="GO" id="GO:0004175">
    <property type="term" value="F:endopeptidase activity"/>
    <property type="evidence" value="ECO:0007669"/>
    <property type="project" value="UniProtKB-ARBA"/>
</dbReference>
<evidence type="ECO:0000313" key="3">
    <source>
        <dbReference type="Proteomes" id="UP000190951"/>
    </source>
</evidence>